<feature type="domain" description="Peptidase M16 N-terminal" evidence="4">
    <location>
        <begin position="12"/>
        <end position="159"/>
    </location>
</feature>
<protein>
    <submittedName>
        <fullName evidence="6">Peptidase M16</fullName>
    </submittedName>
</protein>
<dbReference type="InterPro" id="IPR050361">
    <property type="entry name" value="MPP/UQCRC_Complex"/>
</dbReference>
<keyword evidence="7" id="KW-1185">Reference proteome</keyword>
<evidence type="ECO:0000256" key="2">
    <source>
        <dbReference type="ARBA" id="ARBA00007261"/>
    </source>
</evidence>
<dbReference type="Proteomes" id="UP000193136">
    <property type="component" value="Unassembled WGS sequence"/>
</dbReference>
<dbReference type="STRING" id="1969733.B5V00_00925"/>
<gene>
    <name evidence="6" type="ORF">B5V00_00925</name>
</gene>
<dbReference type="SUPFAM" id="SSF63411">
    <property type="entry name" value="LuxS/MPP-like metallohydrolase"/>
    <property type="match status" value="2"/>
</dbReference>
<dbReference type="FunFam" id="3.30.830.10:FF:000008">
    <property type="entry name" value="Mitochondrial-processing peptidase subunit beta"/>
    <property type="match status" value="1"/>
</dbReference>
<evidence type="ECO:0000256" key="1">
    <source>
        <dbReference type="ARBA" id="ARBA00001947"/>
    </source>
</evidence>
<comment type="similarity">
    <text evidence="2 3">Belongs to the peptidase M16 family.</text>
</comment>
<sequence>MIQSTTLQNGLRVITEYVPGVHSVSIGLWVANGSRHEPFEHNGVAHFVEHMLFKGTTRRTARAIAREIDAVGGFLNAFTTREFSCFYAKVMGDKLPMALDLLADIILDSTFDPEEVEKERKVILQELHMVEDAPEDCIHDLFCQLFWKKHPLGLPTAGTAKTVSGLQRQQLIDYRDQRFVGRNLMVCAAGAVNHDRLLNDVERLLGSLPAGSLPAGGGGFEPQRRVSIEHRDLEQVHFCLGTRALPQNHPDRFAGFLLNAILGGGMSSRLFQVIREERGLAYSVYSYLNCHVDSGCQVVYSATSPTDSADAIRLVLAEMRRLKEEPVEDDLLHDIREQLKGNLILSLESTDNRMSRLAKNQYYLGGQLEIDTVIEQFDRVTAEDVRHLAAELFTNRSLNLQFLGKLEVSGFPMFDLNLDPNP</sequence>
<evidence type="ECO:0000259" key="5">
    <source>
        <dbReference type="Pfam" id="PF05193"/>
    </source>
</evidence>
<dbReference type="GO" id="GO:0046872">
    <property type="term" value="F:metal ion binding"/>
    <property type="evidence" value="ECO:0007669"/>
    <property type="project" value="InterPro"/>
</dbReference>
<dbReference type="PANTHER" id="PTHR11851">
    <property type="entry name" value="METALLOPROTEASE"/>
    <property type="match status" value="1"/>
</dbReference>
<dbReference type="Gene3D" id="3.30.830.10">
    <property type="entry name" value="Metalloenzyme, LuxS/M16 peptidase-like"/>
    <property type="match status" value="2"/>
</dbReference>
<evidence type="ECO:0000259" key="4">
    <source>
        <dbReference type="Pfam" id="PF00675"/>
    </source>
</evidence>
<dbReference type="AlphaFoldDB" id="A0A1X0YE74"/>
<dbReference type="InterPro" id="IPR007863">
    <property type="entry name" value="Peptidase_M16_C"/>
</dbReference>
<dbReference type="GO" id="GO:0006508">
    <property type="term" value="P:proteolysis"/>
    <property type="evidence" value="ECO:0007669"/>
    <property type="project" value="InterPro"/>
</dbReference>
<dbReference type="PROSITE" id="PS00143">
    <property type="entry name" value="INSULINASE"/>
    <property type="match status" value="1"/>
</dbReference>
<dbReference type="Pfam" id="PF05193">
    <property type="entry name" value="Peptidase_M16_C"/>
    <property type="match status" value="1"/>
</dbReference>
<accession>A0A1X0YE74</accession>
<comment type="cofactor">
    <cofactor evidence="1">
        <name>Zn(2+)</name>
        <dbReference type="ChEBI" id="CHEBI:29105"/>
    </cofactor>
</comment>
<dbReference type="PANTHER" id="PTHR11851:SF49">
    <property type="entry name" value="MITOCHONDRIAL-PROCESSING PEPTIDASE SUBUNIT ALPHA"/>
    <property type="match status" value="1"/>
</dbReference>
<dbReference type="EMBL" id="NAAD01000001">
    <property type="protein sequence ID" value="ORJ63458.1"/>
    <property type="molecule type" value="Genomic_DNA"/>
</dbReference>
<dbReference type="Pfam" id="PF00675">
    <property type="entry name" value="Peptidase_M16"/>
    <property type="match status" value="1"/>
</dbReference>
<reference evidence="6 7" key="1">
    <citation type="submission" date="2017-03" db="EMBL/GenBank/DDBJ databases">
        <title>Genome sequence of Geothermobacter sp. EPR-M, Deep-Sea Iron Reducer.</title>
        <authorList>
            <person name="Tully B."/>
            <person name="Savalia P."/>
            <person name="Abuyen K."/>
            <person name="Baughan C."/>
            <person name="Romero E."/>
            <person name="Ronkowski C."/>
            <person name="Torres B."/>
            <person name="Tremblay J."/>
            <person name="Trujillo A."/>
            <person name="Tyler M."/>
            <person name="Perez-Rodriguez I."/>
            <person name="Amend J."/>
        </authorList>
    </citation>
    <scope>NUCLEOTIDE SEQUENCE [LARGE SCALE GENOMIC DNA]</scope>
    <source>
        <strain evidence="6 7">EPR-M</strain>
    </source>
</reference>
<evidence type="ECO:0000313" key="6">
    <source>
        <dbReference type="EMBL" id="ORJ63458.1"/>
    </source>
</evidence>
<evidence type="ECO:0000256" key="3">
    <source>
        <dbReference type="RuleBase" id="RU004447"/>
    </source>
</evidence>
<name>A0A1X0YE74_9BACT</name>
<dbReference type="OrthoDB" id="9811314at2"/>
<organism evidence="6 7">
    <name type="scientific">Geothermobacter hydrogeniphilus</name>
    <dbReference type="NCBI Taxonomy" id="1969733"/>
    <lineage>
        <taxon>Bacteria</taxon>
        <taxon>Pseudomonadati</taxon>
        <taxon>Thermodesulfobacteriota</taxon>
        <taxon>Desulfuromonadia</taxon>
        <taxon>Desulfuromonadales</taxon>
        <taxon>Geothermobacteraceae</taxon>
        <taxon>Geothermobacter</taxon>
    </lineage>
</organism>
<comment type="caution">
    <text evidence="6">The sequence shown here is derived from an EMBL/GenBank/DDBJ whole genome shotgun (WGS) entry which is preliminary data.</text>
</comment>
<proteinExistence type="inferred from homology"/>
<dbReference type="InterPro" id="IPR011249">
    <property type="entry name" value="Metalloenz_LuxS/M16"/>
</dbReference>
<dbReference type="InterPro" id="IPR001431">
    <property type="entry name" value="Pept_M16_Zn_BS"/>
</dbReference>
<dbReference type="InterPro" id="IPR011765">
    <property type="entry name" value="Pept_M16_N"/>
</dbReference>
<dbReference type="RefSeq" id="WP_085008565.1">
    <property type="nucleotide sequence ID" value="NZ_NAAD01000001.1"/>
</dbReference>
<evidence type="ECO:0000313" key="7">
    <source>
        <dbReference type="Proteomes" id="UP000193136"/>
    </source>
</evidence>
<dbReference type="GO" id="GO:0004222">
    <property type="term" value="F:metalloendopeptidase activity"/>
    <property type="evidence" value="ECO:0007669"/>
    <property type="project" value="InterPro"/>
</dbReference>
<feature type="domain" description="Peptidase M16 C-terminal" evidence="5">
    <location>
        <begin position="166"/>
        <end position="339"/>
    </location>
</feature>